<evidence type="ECO:0000313" key="2">
    <source>
        <dbReference type="EMBL" id="KNE70436.1"/>
    </source>
</evidence>
<keyword evidence="3" id="KW-1185">Reference proteome</keyword>
<protein>
    <submittedName>
        <fullName evidence="2">Uncharacterized protein</fullName>
    </submittedName>
</protein>
<dbReference type="Proteomes" id="UP000054350">
    <property type="component" value="Unassembled WGS sequence"/>
</dbReference>
<feature type="compositionally biased region" description="Low complexity" evidence="1">
    <location>
        <begin position="84"/>
        <end position="97"/>
    </location>
</feature>
<organism evidence="2 3">
    <name type="scientific">Allomyces macrogynus (strain ATCC 38327)</name>
    <name type="common">Allomyces javanicus var. macrogynus</name>
    <dbReference type="NCBI Taxonomy" id="578462"/>
    <lineage>
        <taxon>Eukaryota</taxon>
        <taxon>Fungi</taxon>
        <taxon>Fungi incertae sedis</taxon>
        <taxon>Blastocladiomycota</taxon>
        <taxon>Blastocladiomycetes</taxon>
        <taxon>Blastocladiales</taxon>
        <taxon>Blastocladiaceae</taxon>
        <taxon>Allomyces</taxon>
    </lineage>
</organism>
<reference evidence="2 3" key="1">
    <citation type="submission" date="2009-11" db="EMBL/GenBank/DDBJ databases">
        <title>Annotation of Allomyces macrogynus ATCC 38327.</title>
        <authorList>
            <consortium name="The Broad Institute Genome Sequencing Platform"/>
            <person name="Russ C."/>
            <person name="Cuomo C."/>
            <person name="Burger G."/>
            <person name="Gray M.W."/>
            <person name="Holland P.W.H."/>
            <person name="King N."/>
            <person name="Lang F.B.F."/>
            <person name="Roger A.J."/>
            <person name="Ruiz-Trillo I."/>
            <person name="Young S.K."/>
            <person name="Zeng Q."/>
            <person name="Gargeya S."/>
            <person name="Fitzgerald M."/>
            <person name="Haas B."/>
            <person name="Abouelleil A."/>
            <person name="Alvarado L."/>
            <person name="Arachchi H.M."/>
            <person name="Berlin A."/>
            <person name="Chapman S.B."/>
            <person name="Gearin G."/>
            <person name="Goldberg J."/>
            <person name="Griggs A."/>
            <person name="Gujja S."/>
            <person name="Hansen M."/>
            <person name="Heiman D."/>
            <person name="Howarth C."/>
            <person name="Larimer J."/>
            <person name="Lui A."/>
            <person name="MacDonald P.J.P."/>
            <person name="McCowen C."/>
            <person name="Montmayeur A."/>
            <person name="Murphy C."/>
            <person name="Neiman D."/>
            <person name="Pearson M."/>
            <person name="Priest M."/>
            <person name="Roberts A."/>
            <person name="Saif S."/>
            <person name="Shea T."/>
            <person name="Sisk P."/>
            <person name="Stolte C."/>
            <person name="Sykes S."/>
            <person name="Wortman J."/>
            <person name="Nusbaum C."/>
            <person name="Birren B."/>
        </authorList>
    </citation>
    <scope>NUCLEOTIDE SEQUENCE [LARGE SCALE GENOMIC DNA]</scope>
    <source>
        <strain evidence="2 3">ATCC 38327</strain>
    </source>
</reference>
<dbReference type="AlphaFoldDB" id="A0A0L0T6U7"/>
<feature type="compositionally biased region" description="Basic residues" evidence="1">
    <location>
        <begin position="62"/>
        <end position="74"/>
    </location>
</feature>
<accession>A0A0L0T6U7</accession>
<feature type="region of interest" description="Disordered" evidence="1">
    <location>
        <begin position="45"/>
        <end position="107"/>
    </location>
</feature>
<reference evidence="3" key="2">
    <citation type="submission" date="2009-11" db="EMBL/GenBank/DDBJ databases">
        <title>The Genome Sequence of Allomyces macrogynus strain ATCC 38327.</title>
        <authorList>
            <consortium name="The Broad Institute Genome Sequencing Platform"/>
            <person name="Russ C."/>
            <person name="Cuomo C."/>
            <person name="Shea T."/>
            <person name="Young S.K."/>
            <person name="Zeng Q."/>
            <person name="Koehrsen M."/>
            <person name="Haas B."/>
            <person name="Borodovsky M."/>
            <person name="Guigo R."/>
            <person name="Alvarado L."/>
            <person name="Berlin A."/>
            <person name="Borenstein D."/>
            <person name="Chen Z."/>
            <person name="Engels R."/>
            <person name="Freedman E."/>
            <person name="Gellesch M."/>
            <person name="Goldberg J."/>
            <person name="Griggs A."/>
            <person name="Gujja S."/>
            <person name="Heiman D."/>
            <person name="Hepburn T."/>
            <person name="Howarth C."/>
            <person name="Jen D."/>
            <person name="Larson L."/>
            <person name="Lewis B."/>
            <person name="Mehta T."/>
            <person name="Park D."/>
            <person name="Pearson M."/>
            <person name="Roberts A."/>
            <person name="Saif S."/>
            <person name="Shenoy N."/>
            <person name="Sisk P."/>
            <person name="Stolte C."/>
            <person name="Sykes S."/>
            <person name="Walk T."/>
            <person name="White J."/>
            <person name="Yandava C."/>
            <person name="Burger G."/>
            <person name="Gray M.W."/>
            <person name="Holland P.W.H."/>
            <person name="King N."/>
            <person name="Lang F.B.F."/>
            <person name="Roger A.J."/>
            <person name="Ruiz-Trillo I."/>
            <person name="Lander E."/>
            <person name="Nusbaum C."/>
        </authorList>
    </citation>
    <scope>NUCLEOTIDE SEQUENCE [LARGE SCALE GENOMIC DNA]</scope>
    <source>
        <strain evidence="3">ATCC 38327</strain>
    </source>
</reference>
<dbReference type="VEuPathDB" id="FungiDB:AMAG_20114"/>
<dbReference type="EMBL" id="GG745366">
    <property type="protein sequence ID" value="KNE70436.1"/>
    <property type="molecule type" value="Genomic_DNA"/>
</dbReference>
<name>A0A0L0T6U7_ALLM3</name>
<evidence type="ECO:0000256" key="1">
    <source>
        <dbReference type="SAM" id="MobiDB-lite"/>
    </source>
</evidence>
<gene>
    <name evidence="2" type="ORF">AMAG_20114</name>
</gene>
<sequence>MYRSLPLPISSFRPPPAPAYSQHTAAAVVAVHPPARGAVCPAWPRSRAKSARRQYSANCRAGKSRPRPTARHHPAPNPTDNGRPARAATCAASSTAPSFSRAPPLHR</sequence>
<evidence type="ECO:0000313" key="3">
    <source>
        <dbReference type="Proteomes" id="UP000054350"/>
    </source>
</evidence>
<proteinExistence type="predicted"/>